<dbReference type="Pfam" id="PF13805">
    <property type="entry name" value="Pil1"/>
    <property type="match status" value="2"/>
</dbReference>
<dbReference type="InterPro" id="IPR027267">
    <property type="entry name" value="AH/BAR_dom_sf"/>
</dbReference>
<dbReference type="GeneID" id="80895887"/>
<evidence type="ECO:0000313" key="3">
    <source>
        <dbReference type="EMBL" id="KAJ4158192.1"/>
    </source>
</evidence>
<evidence type="ECO:0000256" key="1">
    <source>
        <dbReference type="ARBA" id="ARBA00022553"/>
    </source>
</evidence>
<dbReference type="Proteomes" id="UP001144673">
    <property type="component" value="Unassembled WGS sequence"/>
</dbReference>
<dbReference type="GO" id="GO:0008289">
    <property type="term" value="F:lipid binding"/>
    <property type="evidence" value="ECO:0007669"/>
    <property type="project" value="TreeGrafter"/>
</dbReference>
<dbReference type="GO" id="GO:0070941">
    <property type="term" value="P:eisosome assembly"/>
    <property type="evidence" value="ECO:0007669"/>
    <property type="project" value="TreeGrafter"/>
</dbReference>
<gene>
    <name evidence="3" type="ORF">LMH87_008728</name>
</gene>
<feature type="compositionally biased region" description="Polar residues" evidence="2">
    <location>
        <begin position="270"/>
        <end position="283"/>
    </location>
</feature>
<dbReference type="GO" id="GO:0005886">
    <property type="term" value="C:plasma membrane"/>
    <property type="evidence" value="ECO:0007669"/>
    <property type="project" value="TreeGrafter"/>
</dbReference>
<name>A0A9W8QJS7_AKAMU</name>
<dbReference type="GO" id="GO:0036286">
    <property type="term" value="C:eisosome filament"/>
    <property type="evidence" value="ECO:0007669"/>
    <property type="project" value="TreeGrafter"/>
</dbReference>
<organism evidence="3 4">
    <name type="scientific">Akanthomyces muscarius</name>
    <name type="common">Entomopathogenic fungus</name>
    <name type="synonym">Lecanicillium muscarium</name>
    <dbReference type="NCBI Taxonomy" id="2231603"/>
    <lineage>
        <taxon>Eukaryota</taxon>
        <taxon>Fungi</taxon>
        <taxon>Dikarya</taxon>
        <taxon>Ascomycota</taxon>
        <taxon>Pezizomycotina</taxon>
        <taxon>Sordariomycetes</taxon>
        <taxon>Hypocreomycetidae</taxon>
        <taxon>Hypocreales</taxon>
        <taxon>Cordycipitaceae</taxon>
        <taxon>Akanthomyces</taxon>
    </lineage>
</organism>
<comment type="caution">
    <text evidence="3">The sequence shown here is derived from an EMBL/GenBank/DDBJ whole genome shotgun (WGS) entry which is preliminary data.</text>
</comment>
<dbReference type="FunFam" id="1.20.1270.60:FF:000005">
    <property type="entry name" value="Sphingolipid long chain base-responsive pil1"/>
    <property type="match status" value="1"/>
</dbReference>
<dbReference type="Gene3D" id="1.20.1270.60">
    <property type="entry name" value="Arfaptin homology (AH) domain/BAR domain"/>
    <property type="match status" value="2"/>
</dbReference>
<accession>A0A9W8QJS7</accession>
<sequence>MCPLRLNGSLDAASEHVISICTTLHTCFILRRIVGGAFSPKLAKKLARLVNMETNLMLSLETVAKERKEVTQQLSVWGEDGEGYIPDLTDKLGVCLYEIGELEDQYVDCYDQYRITMNGIVDIESSVQPTRDRKNQRQDCPAQELVRAEAVSLVAEAQLSNTTREKVKTAYTYQFNSIREHCEKVVIIAGYGKHLLELIDDTPIMPGEFEQPYDSHEASRAILRDCEDSLANWVTANTAVSSKLSTHLHTLSQHNNNSLSARNENHSRSCQESPTNKNSSRINRNAKESDKKIGKEGTSDIKPEATV</sequence>
<reference evidence="3" key="1">
    <citation type="journal article" date="2023" name="Access Microbiol">
        <title>De-novo genome assembly for Akanthomyces muscarius, a biocontrol agent of insect agricultural pests.</title>
        <authorList>
            <person name="Erdos Z."/>
            <person name="Studholme D.J."/>
            <person name="Raymond B."/>
            <person name="Sharma M."/>
        </authorList>
    </citation>
    <scope>NUCLEOTIDE SEQUENCE</scope>
    <source>
        <strain evidence="3">Ve6</strain>
    </source>
</reference>
<keyword evidence="1" id="KW-0597">Phosphoprotein</keyword>
<proteinExistence type="predicted"/>
<dbReference type="PANTHER" id="PTHR31962">
    <property type="entry name" value="SPHINGOLIPID LONG CHAIN BASE-RESPONSIVE PROTEIN PIL1"/>
    <property type="match status" value="1"/>
</dbReference>
<dbReference type="KEGG" id="amus:LMH87_008728"/>
<keyword evidence="4" id="KW-1185">Reference proteome</keyword>
<evidence type="ECO:0000313" key="4">
    <source>
        <dbReference type="Proteomes" id="UP001144673"/>
    </source>
</evidence>
<protein>
    <submittedName>
        <fullName evidence="3">Uncharacterized protein</fullName>
    </submittedName>
</protein>
<feature type="compositionally biased region" description="Basic and acidic residues" evidence="2">
    <location>
        <begin position="285"/>
        <end position="307"/>
    </location>
</feature>
<dbReference type="AlphaFoldDB" id="A0A9W8QJS7"/>
<dbReference type="GO" id="GO:0006897">
    <property type="term" value="P:endocytosis"/>
    <property type="evidence" value="ECO:0007669"/>
    <property type="project" value="TreeGrafter"/>
</dbReference>
<dbReference type="PANTHER" id="PTHR31962:SF1">
    <property type="entry name" value="SPHINGOLIPID LONG CHAIN BASE-RESPONSIVE PROTEIN PIL1"/>
    <property type="match status" value="1"/>
</dbReference>
<feature type="region of interest" description="Disordered" evidence="2">
    <location>
        <begin position="256"/>
        <end position="307"/>
    </location>
</feature>
<dbReference type="RefSeq" id="XP_056056559.1">
    <property type="nucleotide sequence ID" value="XM_056201947.1"/>
</dbReference>
<dbReference type="EMBL" id="JAJHUN010000006">
    <property type="protein sequence ID" value="KAJ4158192.1"/>
    <property type="molecule type" value="Genomic_DNA"/>
</dbReference>
<dbReference type="InterPro" id="IPR028245">
    <property type="entry name" value="PIL1/LSP1"/>
</dbReference>
<evidence type="ECO:0000256" key="2">
    <source>
        <dbReference type="SAM" id="MobiDB-lite"/>
    </source>
</evidence>